<dbReference type="EMBL" id="CP002106">
    <property type="protein sequence ID" value="ADK68106.1"/>
    <property type="molecule type" value="Genomic_DNA"/>
</dbReference>
<dbReference type="InterPro" id="IPR027417">
    <property type="entry name" value="P-loop_NTPase"/>
</dbReference>
<dbReference type="Proteomes" id="UP000000333">
    <property type="component" value="Chromosome"/>
</dbReference>
<feature type="domain" description="ABC transporter" evidence="5">
    <location>
        <begin position="43"/>
        <end position="263"/>
    </location>
</feature>
<evidence type="ECO:0000256" key="3">
    <source>
        <dbReference type="ARBA" id="ARBA00022741"/>
    </source>
</evidence>
<comment type="similarity">
    <text evidence="1">Belongs to the ABC transporter superfamily.</text>
</comment>
<dbReference type="PANTHER" id="PTHR46743:SF2">
    <property type="entry name" value="TEICHOIC ACIDS EXPORT ATP-BINDING PROTEIN TAGH"/>
    <property type="match status" value="1"/>
</dbReference>
<evidence type="ECO:0000313" key="7">
    <source>
        <dbReference type="Proteomes" id="UP000000333"/>
    </source>
</evidence>
<keyword evidence="3" id="KW-0547">Nucleotide-binding</keyword>
<dbReference type="CDD" id="cd03220">
    <property type="entry name" value="ABC_KpsT_Wzt"/>
    <property type="match status" value="1"/>
</dbReference>
<dbReference type="Pfam" id="PF00005">
    <property type="entry name" value="ABC_tran"/>
    <property type="match status" value="1"/>
</dbReference>
<organism evidence="6 7">
    <name type="scientific">Olsenella uli (strain ATCC 49627 / DSM 7084 / CCUG 31166 / CIP 109912 / JCM 12494 / LMG 11480 / NCIMB 702895 / VPI D76D-27C)</name>
    <name type="common">Lactobacillus uli</name>
    <dbReference type="NCBI Taxonomy" id="633147"/>
    <lineage>
        <taxon>Bacteria</taxon>
        <taxon>Bacillati</taxon>
        <taxon>Actinomycetota</taxon>
        <taxon>Coriobacteriia</taxon>
        <taxon>Coriobacteriales</taxon>
        <taxon>Atopobiaceae</taxon>
        <taxon>Olsenella</taxon>
    </lineage>
</organism>
<dbReference type="RefSeq" id="WP_013251858.1">
    <property type="nucleotide sequence ID" value="NC_014363.1"/>
</dbReference>
<dbReference type="PROSITE" id="PS50893">
    <property type="entry name" value="ABC_TRANSPORTER_2"/>
    <property type="match status" value="1"/>
</dbReference>
<accession>E1QVF3</accession>
<evidence type="ECO:0000313" key="6">
    <source>
        <dbReference type="EMBL" id="ADK68106.1"/>
    </source>
</evidence>
<dbReference type="AlphaFoldDB" id="E1QVF3"/>
<dbReference type="SUPFAM" id="SSF52540">
    <property type="entry name" value="P-loop containing nucleoside triphosphate hydrolases"/>
    <property type="match status" value="1"/>
</dbReference>
<evidence type="ECO:0000256" key="2">
    <source>
        <dbReference type="ARBA" id="ARBA00022448"/>
    </source>
</evidence>
<dbReference type="GO" id="GO:0016887">
    <property type="term" value="F:ATP hydrolysis activity"/>
    <property type="evidence" value="ECO:0007669"/>
    <property type="project" value="InterPro"/>
</dbReference>
<dbReference type="InterPro" id="IPR050683">
    <property type="entry name" value="Bact_Polysacc_Export_ATP-bd"/>
</dbReference>
<protein>
    <submittedName>
        <fullName evidence="6">ABC transporter related protein</fullName>
    </submittedName>
</protein>
<evidence type="ECO:0000259" key="5">
    <source>
        <dbReference type="PROSITE" id="PS50893"/>
    </source>
</evidence>
<keyword evidence="4" id="KW-0067">ATP-binding</keyword>
<evidence type="ECO:0000256" key="4">
    <source>
        <dbReference type="ARBA" id="ARBA00022840"/>
    </source>
</evidence>
<dbReference type="InterPro" id="IPR003593">
    <property type="entry name" value="AAA+_ATPase"/>
</dbReference>
<dbReference type="InterPro" id="IPR015860">
    <property type="entry name" value="ABC_transpr_TagH-like"/>
</dbReference>
<dbReference type="GeneID" id="78512416"/>
<sequence length="264" mass="29387">MAESNDSQKLTRPIYPGDDAETIIDVDGVSMIFNIASEQFNSLKEYFIALMRHELAFKEFRALNDISFQVKRGEAFGLVGTNGSGKSTMLKIIAGVLEASEGSCTVKGTIAPLIELGAGFDMELTAQENIYLNGALLGYRKEFIDTHFDDIVRFAELEDFMEMPLKNYSSGMVARIAFAIATITEPDILIVDETLSVGDFLFQQKCEQRIKELVESDNVTVLLVSHSIDLVERMCDRVCWIEHGQQRMLGPTDEVCAAYKGLGR</sequence>
<dbReference type="eggNOG" id="COG1134">
    <property type="taxonomic scope" value="Bacteria"/>
</dbReference>
<dbReference type="SMART" id="SM00382">
    <property type="entry name" value="AAA"/>
    <property type="match status" value="1"/>
</dbReference>
<dbReference type="InterPro" id="IPR003439">
    <property type="entry name" value="ABC_transporter-like_ATP-bd"/>
</dbReference>
<name>E1QVF3_OLSUV</name>
<keyword evidence="7" id="KW-1185">Reference proteome</keyword>
<dbReference type="STRING" id="633147.Olsu_0995"/>
<dbReference type="HOGENOM" id="CLU_000604_1_2_11"/>
<dbReference type="GO" id="GO:0005524">
    <property type="term" value="F:ATP binding"/>
    <property type="evidence" value="ECO:0007669"/>
    <property type="project" value="UniProtKB-KW"/>
</dbReference>
<evidence type="ECO:0000256" key="1">
    <source>
        <dbReference type="ARBA" id="ARBA00005417"/>
    </source>
</evidence>
<reference evidence="6 7" key="1">
    <citation type="journal article" date="2010" name="Stand. Genomic Sci.">
        <title>Complete genome sequence of Olsenella uli type strain (VPI D76D-27C).</title>
        <authorList>
            <person name="Goker M."/>
            <person name="Held B."/>
            <person name="Lucas S."/>
            <person name="Nolan M."/>
            <person name="Yasawong M."/>
            <person name="Glavina Del Rio T."/>
            <person name="Tice H."/>
            <person name="Cheng J.F."/>
            <person name="Bruce D."/>
            <person name="Detter J.C."/>
            <person name="Tapia R."/>
            <person name="Han C."/>
            <person name="Goodwin L."/>
            <person name="Pitluck S."/>
            <person name="Liolios K."/>
            <person name="Ivanova N."/>
            <person name="Mavromatis K."/>
            <person name="Mikhailova N."/>
            <person name="Pati A."/>
            <person name="Chen A."/>
            <person name="Palaniappan K."/>
            <person name="Land M."/>
            <person name="Hauser L."/>
            <person name="Chang Y.J."/>
            <person name="Jeffries C.D."/>
            <person name="Rohde M."/>
            <person name="Sikorski J."/>
            <person name="Pukall R."/>
            <person name="Woyke T."/>
            <person name="Bristow J."/>
            <person name="Eisen J.A."/>
            <person name="Markowitz V."/>
            <person name="Hugenholtz P."/>
            <person name="Kyrpides N.C."/>
            <person name="Klenk H.P."/>
            <person name="Lapidus A."/>
        </authorList>
    </citation>
    <scope>NUCLEOTIDE SEQUENCE [LARGE SCALE GENOMIC DNA]</scope>
    <source>
        <strain evidence="7">ATCC 49627 / DSM 7084 / CIP 109912 / JCM 12494 / NCIMB 702895 / VPI D76D-27C</strain>
    </source>
</reference>
<dbReference type="PANTHER" id="PTHR46743">
    <property type="entry name" value="TEICHOIC ACIDS EXPORT ATP-BINDING PROTEIN TAGH"/>
    <property type="match status" value="1"/>
</dbReference>
<dbReference type="GO" id="GO:0140359">
    <property type="term" value="F:ABC-type transporter activity"/>
    <property type="evidence" value="ECO:0007669"/>
    <property type="project" value="InterPro"/>
</dbReference>
<dbReference type="GO" id="GO:0016020">
    <property type="term" value="C:membrane"/>
    <property type="evidence" value="ECO:0007669"/>
    <property type="project" value="InterPro"/>
</dbReference>
<dbReference type="KEGG" id="ols:Olsu_0995"/>
<gene>
    <name evidence="6" type="ordered locus">Olsu_0995</name>
</gene>
<dbReference type="Gene3D" id="3.40.50.300">
    <property type="entry name" value="P-loop containing nucleotide triphosphate hydrolases"/>
    <property type="match status" value="1"/>
</dbReference>
<keyword evidence="2" id="KW-0813">Transport</keyword>
<proteinExistence type="inferred from homology"/>